<feature type="domain" description="VWA-like" evidence="1">
    <location>
        <begin position="261"/>
        <end position="366"/>
    </location>
</feature>
<dbReference type="RefSeq" id="WP_206369845.1">
    <property type="nucleotide sequence ID" value="NZ_CAWPTM010000022.1"/>
</dbReference>
<keyword evidence="4" id="KW-1185">Reference proteome</keyword>
<dbReference type="Pfam" id="PF09967">
    <property type="entry name" value="DUF2201"/>
    <property type="match status" value="1"/>
</dbReference>
<accession>A0ABS3A264</accession>
<evidence type="ECO:0000313" key="3">
    <source>
        <dbReference type="EMBL" id="MBN3578090.1"/>
    </source>
</evidence>
<evidence type="ECO:0008006" key="5">
    <source>
        <dbReference type="Google" id="ProtNLM"/>
    </source>
</evidence>
<evidence type="ECO:0000313" key="4">
    <source>
        <dbReference type="Proteomes" id="UP000779070"/>
    </source>
</evidence>
<name>A0ABS3A264_9VIBR</name>
<dbReference type="InterPro" id="IPR025154">
    <property type="entry name" value="Put_metallopeptidase_dom"/>
</dbReference>
<dbReference type="InterPro" id="IPR018698">
    <property type="entry name" value="VWA-like_dom"/>
</dbReference>
<evidence type="ECO:0000259" key="2">
    <source>
        <dbReference type="Pfam" id="PF13203"/>
    </source>
</evidence>
<dbReference type="Proteomes" id="UP000779070">
    <property type="component" value="Unassembled WGS sequence"/>
</dbReference>
<dbReference type="PANTHER" id="PTHR38730">
    <property type="entry name" value="SLL7028 PROTEIN"/>
    <property type="match status" value="1"/>
</dbReference>
<dbReference type="Pfam" id="PF13203">
    <property type="entry name" value="DUF2201_N"/>
    <property type="match status" value="1"/>
</dbReference>
<gene>
    <name evidence="3" type="ORF">JYA62_10450</name>
</gene>
<sequence length="396" mass="44689">MLNEPFYGHYLSSFHKATLERGDEETAPLEIKLKENSNIQFICHFAPWGALSEPQQLGALKHEALHLVLGHPFGRHQYADSARFDLAADLVVNQYLSPDQLAPNAPTIELVNQWLTGLGDPELEPHHELGYYYQRLPQSNQFPSYQGFNGAGLGHQSWNALGQLDEAHRSLVSQQLDSKLEESAQRTEQVNARARGLLPASVLEALTQAIARRRPTVNWRRILRLFASSARRTSVKNTLRRPSKRYGTTPGTRIQPHQHILVAIDTSASVDDQQLKRFFEELHHIWRAGAELTIVECDTEIKSQYRYRGEPPKAISGRGGTCFDAPIEMANRLRVDATIYFTDGDAPLPEISAWAPILWLIHNDRTSIKNTPLRQCGRVIPMADTNTITETSTRHS</sequence>
<evidence type="ECO:0000259" key="1">
    <source>
        <dbReference type="Pfam" id="PF09967"/>
    </source>
</evidence>
<dbReference type="EMBL" id="JAFHLB010000011">
    <property type="protein sequence ID" value="MBN3578090.1"/>
    <property type="molecule type" value="Genomic_DNA"/>
</dbReference>
<protein>
    <recommendedName>
        <fullName evidence="5">VWA-like domain-containing protein</fullName>
    </recommendedName>
</protein>
<proteinExistence type="predicted"/>
<feature type="domain" description="Putative metallopeptidase" evidence="2">
    <location>
        <begin position="49"/>
        <end position="250"/>
    </location>
</feature>
<dbReference type="PANTHER" id="PTHR38730:SF1">
    <property type="entry name" value="SLL7028 PROTEIN"/>
    <property type="match status" value="1"/>
</dbReference>
<organism evidence="3 4">
    <name type="scientific">Vibrio neptunius</name>
    <dbReference type="NCBI Taxonomy" id="170651"/>
    <lineage>
        <taxon>Bacteria</taxon>
        <taxon>Pseudomonadati</taxon>
        <taxon>Pseudomonadota</taxon>
        <taxon>Gammaproteobacteria</taxon>
        <taxon>Vibrionales</taxon>
        <taxon>Vibrionaceae</taxon>
        <taxon>Vibrio</taxon>
    </lineage>
</organism>
<comment type="caution">
    <text evidence="3">The sequence shown here is derived from an EMBL/GenBank/DDBJ whole genome shotgun (WGS) entry which is preliminary data.</text>
</comment>
<reference evidence="3 4" key="1">
    <citation type="submission" date="2021-02" db="EMBL/GenBank/DDBJ databases">
        <title>Draft Genome Sequences of 5 Vibrio neptunius Strains Isolated From of Bivalve Hatcheries.</title>
        <authorList>
            <person name="Galvis F."/>
            <person name="Barja J.L."/>
            <person name="Lemos M.L."/>
            <person name="Balado M."/>
        </authorList>
    </citation>
    <scope>NUCLEOTIDE SEQUENCE [LARGE SCALE GENOMIC DNA]</scope>
    <source>
        <strain evidence="3 4">PP-145.98</strain>
    </source>
</reference>